<keyword evidence="3" id="KW-1185">Reference proteome</keyword>
<sequence length="195" mass="23045">MMIRNLCIWNTILFIVSSLFAFDGCYLSMGMEQELGNVRTISEKYDDRLKAYQEHINKRVLVDWIRIVGLDNPKKWRPEKLLNAFARDVLKYPEEKHAPFSWPVPAGFQRGVQAYRARVDYTFWIYFLTKGRKLLIEHNKNEGKRIELNKELTLPMSDEQNLGLLIRKKLREKYSVKNLKPPPMQNHRNAFAVAC</sequence>
<dbReference type="Proteomes" id="UP000024635">
    <property type="component" value="Unassembled WGS sequence"/>
</dbReference>
<organism evidence="2 3">
    <name type="scientific">Ancylostoma ceylanicum</name>
    <dbReference type="NCBI Taxonomy" id="53326"/>
    <lineage>
        <taxon>Eukaryota</taxon>
        <taxon>Metazoa</taxon>
        <taxon>Ecdysozoa</taxon>
        <taxon>Nematoda</taxon>
        <taxon>Chromadorea</taxon>
        <taxon>Rhabditida</taxon>
        <taxon>Rhabditina</taxon>
        <taxon>Rhabditomorpha</taxon>
        <taxon>Strongyloidea</taxon>
        <taxon>Ancylostomatidae</taxon>
        <taxon>Ancylostomatinae</taxon>
        <taxon>Ancylostoma</taxon>
    </lineage>
</organism>
<accession>A0A016U9A9</accession>
<feature type="chain" id="PRO_5001488477" description="Lipoprotein" evidence="1">
    <location>
        <begin position="22"/>
        <end position="195"/>
    </location>
</feature>
<dbReference type="EMBL" id="JARK01001386">
    <property type="protein sequence ID" value="EYC11496.1"/>
    <property type="molecule type" value="Genomic_DNA"/>
</dbReference>
<dbReference type="OrthoDB" id="5852034at2759"/>
<comment type="caution">
    <text evidence="2">The sequence shown here is derived from an EMBL/GenBank/DDBJ whole genome shotgun (WGS) entry which is preliminary data.</text>
</comment>
<name>A0A016U9A9_9BILA</name>
<keyword evidence="1" id="KW-0732">Signal</keyword>
<dbReference type="AlphaFoldDB" id="A0A016U9A9"/>
<evidence type="ECO:0008006" key="4">
    <source>
        <dbReference type="Google" id="ProtNLM"/>
    </source>
</evidence>
<protein>
    <recommendedName>
        <fullName evidence="4">Lipoprotein</fullName>
    </recommendedName>
</protein>
<reference evidence="3" key="1">
    <citation type="journal article" date="2015" name="Nat. Genet.">
        <title>The genome and transcriptome of the zoonotic hookworm Ancylostoma ceylanicum identify infection-specific gene families.</title>
        <authorList>
            <person name="Schwarz E.M."/>
            <person name="Hu Y."/>
            <person name="Antoshechkin I."/>
            <person name="Miller M.M."/>
            <person name="Sternberg P.W."/>
            <person name="Aroian R.V."/>
        </authorList>
    </citation>
    <scope>NUCLEOTIDE SEQUENCE</scope>
    <source>
        <strain evidence="3">HY135</strain>
    </source>
</reference>
<evidence type="ECO:0000313" key="2">
    <source>
        <dbReference type="EMBL" id="EYC11496.1"/>
    </source>
</evidence>
<evidence type="ECO:0000313" key="3">
    <source>
        <dbReference type="Proteomes" id="UP000024635"/>
    </source>
</evidence>
<evidence type="ECO:0000256" key="1">
    <source>
        <dbReference type="SAM" id="SignalP"/>
    </source>
</evidence>
<feature type="signal peptide" evidence="1">
    <location>
        <begin position="1"/>
        <end position="21"/>
    </location>
</feature>
<gene>
    <name evidence="2" type="primary">Acey_s0050.g1943</name>
    <name evidence="2" type="ORF">Y032_0050g1943</name>
</gene>
<proteinExistence type="predicted"/>